<organism evidence="2 3">
    <name type="scientific">Tsukamurella soli</name>
    <dbReference type="NCBI Taxonomy" id="644556"/>
    <lineage>
        <taxon>Bacteria</taxon>
        <taxon>Bacillati</taxon>
        <taxon>Actinomycetota</taxon>
        <taxon>Actinomycetes</taxon>
        <taxon>Mycobacteriales</taxon>
        <taxon>Tsukamurellaceae</taxon>
        <taxon>Tsukamurella</taxon>
    </lineage>
</organism>
<dbReference type="InterPro" id="IPR011335">
    <property type="entry name" value="Restrct_endonuc-II-like"/>
</dbReference>
<keyword evidence="3" id="KW-1185">Reference proteome</keyword>
<name>A0ABP8J1U3_9ACTN</name>
<feature type="domain" description="Putative restriction endonuclease" evidence="1">
    <location>
        <begin position="55"/>
        <end position="193"/>
    </location>
</feature>
<accession>A0ABP8J1U3</accession>
<sequence length="214" mass="23127">MTTMPSSRPDAGSIALQGAELRDPAQSGLPAYTGLMTVAANPHLMSLAEWRALGEDTVGRSELQEGVRIVSPRPGIAHMDAVYELWMQLREQMPNGFRTVAEVDVVVDPQTPATVRAPDLVVYKSGASAPLPAADVVVVIEILSPGTRRVDRVTKRSEYADAGIRAYWIVDLDGPRLTELTLAGGEYSAKEHVGEFTTTVPFGLRIDLTTLTRS</sequence>
<dbReference type="InterPro" id="IPR012296">
    <property type="entry name" value="Nuclease_put_TT1808"/>
</dbReference>
<evidence type="ECO:0000259" key="1">
    <source>
        <dbReference type="Pfam" id="PF05685"/>
    </source>
</evidence>
<protein>
    <submittedName>
        <fullName evidence="2">Uma2 family endonuclease</fullName>
    </submittedName>
</protein>
<comment type="caution">
    <text evidence="2">The sequence shown here is derived from an EMBL/GenBank/DDBJ whole genome shotgun (WGS) entry which is preliminary data.</text>
</comment>
<dbReference type="Gene3D" id="3.90.1570.10">
    <property type="entry name" value="tt1808, chain A"/>
    <property type="match status" value="1"/>
</dbReference>
<dbReference type="SUPFAM" id="SSF52980">
    <property type="entry name" value="Restriction endonuclease-like"/>
    <property type="match status" value="1"/>
</dbReference>
<dbReference type="InterPro" id="IPR008538">
    <property type="entry name" value="Uma2"/>
</dbReference>
<dbReference type="EMBL" id="BAABFR010000002">
    <property type="protein sequence ID" value="GAA4383476.1"/>
    <property type="molecule type" value="Genomic_DNA"/>
</dbReference>
<dbReference type="CDD" id="cd06260">
    <property type="entry name" value="DUF820-like"/>
    <property type="match status" value="1"/>
</dbReference>
<evidence type="ECO:0000313" key="3">
    <source>
        <dbReference type="Proteomes" id="UP001500635"/>
    </source>
</evidence>
<dbReference type="Proteomes" id="UP001500635">
    <property type="component" value="Unassembled WGS sequence"/>
</dbReference>
<dbReference type="PANTHER" id="PTHR35400:SF3">
    <property type="entry name" value="SLL1072 PROTEIN"/>
    <property type="match status" value="1"/>
</dbReference>
<keyword evidence="2" id="KW-0378">Hydrolase</keyword>
<dbReference type="Pfam" id="PF05685">
    <property type="entry name" value="Uma2"/>
    <property type="match status" value="1"/>
</dbReference>
<keyword evidence="2" id="KW-0540">Nuclease</keyword>
<reference evidence="3" key="1">
    <citation type="journal article" date="2019" name="Int. J. Syst. Evol. Microbiol.">
        <title>The Global Catalogue of Microorganisms (GCM) 10K type strain sequencing project: providing services to taxonomists for standard genome sequencing and annotation.</title>
        <authorList>
            <consortium name="The Broad Institute Genomics Platform"/>
            <consortium name="The Broad Institute Genome Sequencing Center for Infectious Disease"/>
            <person name="Wu L."/>
            <person name="Ma J."/>
        </authorList>
    </citation>
    <scope>NUCLEOTIDE SEQUENCE [LARGE SCALE GENOMIC DNA]</scope>
    <source>
        <strain evidence="3">JCM 17688</strain>
    </source>
</reference>
<dbReference type="PANTHER" id="PTHR35400">
    <property type="entry name" value="SLR1083 PROTEIN"/>
    <property type="match status" value="1"/>
</dbReference>
<gene>
    <name evidence="2" type="ORF">GCM10023147_02750</name>
</gene>
<dbReference type="GO" id="GO:0004519">
    <property type="term" value="F:endonuclease activity"/>
    <property type="evidence" value="ECO:0007669"/>
    <property type="project" value="UniProtKB-KW"/>
</dbReference>
<keyword evidence="2" id="KW-0255">Endonuclease</keyword>
<proteinExistence type="predicted"/>
<evidence type="ECO:0000313" key="2">
    <source>
        <dbReference type="EMBL" id="GAA4383476.1"/>
    </source>
</evidence>